<dbReference type="Proteomes" id="UP000509478">
    <property type="component" value="Chromosome"/>
</dbReference>
<name>A0A7D5R4D9_9ARCH</name>
<keyword evidence="2" id="KW-1185">Reference proteome</keyword>
<protein>
    <submittedName>
        <fullName evidence="1">Uncharacterized protein</fullName>
    </submittedName>
</protein>
<proteinExistence type="predicted"/>
<accession>A0A7D5R4D9</accession>
<dbReference type="KEGG" id="nue:C5F50_11810"/>
<evidence type="ECO:0000313" key="1">
    <source>
        <dbReference type="EMBL" id="QLH07680.1"/>
    </source>
</evidence>
<dbReference type="EMBL" id="CP026995">
    <property type="protein sequence ID" value="QLH07680.1"/>
    <property type="molecule type" value="Genomic_DNA"/>
</dbReference>
<evidence type="ECO:0000313" key="2">
    <source>
        <dbReference type="Proteomes" id="UP000509478"/>
    </source>
</evidence>
<sequence length="80" mass="9180">MRKPPKGSSESLSSEKLFGVLKTKDQWDNSELLEFLMPLYTAYDKEGLGHRMRQILSEYTKKGLLKKMGRGTYSVMSKTC</sequence>
<dbReference type="AlphaFoldDB" id="A0A7D5R4D9"/>
<reference evidence="1 2" key="1">
    <citation type="submission" date="2018-02" db="EMBL/GenBank/DDBJ databases">
        <title>Complete genome of Nitrosopumilus ureaphilus PS0.</title>
        <authorList>
            <person name="Qin W."/>
            <person name="Zheng Y."/>
            <person name="Stahl D.A."/>
        </authorList>
    </citation>
    <scope>NUCLEOTIDE SEQUENCE [LARGE SCALE GENOMIC DNA]</scope>
    <source>
        <strain evidence="1 2">PS0</strain>
    </source>
</reference>
<gene>
    <name evidence="1" type="ORF">C5F50_11810</name>
</gene>
<organism evidence="1 2">
    <name type="scientific">Nitrosopumilus ureiphilus</name>
    <dbReference type="NCBI Taxonomy" id="1470067"/>
    <lineage>
        <taxon>Archaea</taxon>
        <taxon>Nitrososphaerota</taxon>
        <taxon>Nitrososphaeria</taxon>
        <taxon>Nitrosopumilales</taxon>
        <taxon>Nitrosopumilaceae</taxon>
        <taxon>Nitrosopumilus</taxon>
    </lineage>
</organism>